<dbReference type="Proteomes" id="UP000320813">
    <property type="component" value="Unassembled WGS sequence"/>
</dbReference>
<keyword evidence="4" id="KW-0408">Iron</keyword>
<keyword evidence="1" id="KW-0004">4Fe-4S</keyword>
<evidence type="ECO:0000256" key="3">
    <source>
        <dbReference type="ARBA" id="ARBA00023002"/>
    </source>
</evidence>
<dbReference type="InterPro" id="IPR017900">
    <property type="entry name" value="4Fe4S_Fe_S_CS"/>
</dbReference>
<dbReference type="Gene3D" id="1.10.1060.10">
    <property type="entry name" value="Alpha-helical ferredoxin"/>
    <property type="match status" value="1"/>
</dbReference>
<evidence type="ECO:0000256" key="2">
    <source>
        <dbReference type="ARBA" id="ARBA00022723"/>
    </source>
</evidence>
<keyword evidence="3" id="KW-0560">Oxidoreductase</keyword>
<accession>A0A519BC15</accession>
<organism evidence="7 8">
    <name type="scientific">Candidatus Acidulodesulfobacterium ferriphilum</name>
    <dbReference type="NCBI Taxonomy" id="2597223"/>
    <lineage>
        <taxon>Bacteria</taxon>
        <taxon>Deltaproteobacteria</taxon>
        <taxon>Candidatus Acidulodesulfobacterales</taxon>
        <taxon>Candidatus Acidulodesulfobacterium</taxon>
    </lineage>
</organism>
<evidence type="ECO:0000256" key="4">
    <source>
        <dbReference type="ARBA" id="ARBA00023004"/>
    </source>
</evidence>
<dbReference type="PANTHER" id="PTHR43255">
    <property type="entry name" value="IRON-SULFUR-BINDING OXIDOREDUCTASE FADF-RELATED-RELATED"/>
    <property type="match status" value="1"/>
</dbReference>
<evidence type="ECO:0000256" key="5">
    <source>
        <dbReference type="ARBA" id="ARBA00023014"/>
    </source>
</evidence>
<dbReference type="PROSITE" id="PS00198">
    <property type="entry name" value="4FE4S_FER_1"/>
    <property type="match status" value="1"/>
</dbReference>
<proteinExistence type="predicted"/>
<dbReference type="InterPro" id="IPR017896">
    <property type="entry name" value="4Fe4S_Fe-S-bd"/>
</dbReference>
<dbReference type="AlphaFoldDB" id="A0A519BC15"/>
<dbReference type="PROSITE" id="PS51379">
    <property type="entry name" value="4FE4S_FER_2"/>
    <property type="match status" value="1"/>
</dbReference>
<dbReference type="GO" id="GO:0051539">
    <property type="term" value="F:4 iron, 4 sulfur cluster binding"/>
    <property type="evidence" value="ECO:0007669"/>
    <property type="project" value="UniProtKB-KW"/>
</dbReference>
<dbReference type="GO" id="GO:0005886">
    <property type="term" value="C:plasma membrane"/>
    <property type="evidence" value="ECO:0007669"/>
    <property type="project" value="TreeGrafter"/>
</dbReference>
<dbReference type="PANTHER" id="PTHR43255:SF1">
    <property type="entry name" value="IRON-SULFUR-BINDING OXIDOREDUCTASE FADF-RELATED"/>
    <property type="match status" value="1"/>
</dbReference>
<protein>
    <submittedName>
        <fullName evidence="7">4Fe-4S dicluster domain-containing protein</fullName>
    </submittedName>
</protein>
<evidence type="ECO:0000313" key="8">
    <source>
        <dbReference type="Proteomes" id="UP000320813"/>
    </source>
</evidence>
<keyword evidence="5" id="KW-0411">Iron-sulfur</keyword>
<dbReference type="GO" id="GO:0016491">
    <property type="term" value="F:oxidoreductase activity"/>
    <property type="evidence" value="ECO:0007669"/>
    <property type="project" value="UniProtKB-KW"/>
</dbReference>
<evidence type="ECO:0000313" key="7">
    <source>
        <dbReference type="EMBL" id="RZD14821.1"/>
    </source>
</evidence>
<evidence type="ECO:0000259" key="6">
    <source>
        <dbReference type="PROSITE" id="PS51379"/>
    </source>
</evidence>
<comment type="caution">
    <text evidence="7">The sequence shown here is derived from an EMBL/GenBank/DDBJ whole genome shotgun (WGS) entry which is preliminary data.</text>
</comment>
<keyword evidence="2" id="KW-0479">Metal-binding</keyword>
<dbReference type="GO" id="GO:0046872">
    <property type="term" value="F:metal ion binding"/>
    <property type="evidence" value="ECO:0007669"/>
    <property type="project" value="UniProtKB-KW"/>
</dbReference>
<evidence type="ECO:0000256" key="1">
    <source>
        <dbReference type="ARBA" id="ARBA00022485"/>
    </source>
</evidence>
<dbReference type="InterPro" id="IPR009051">
    <property type="entry name" value="Helical_ferredxn"/>
</dbReference>
<feature type="domain" description="4Fe-4S ferredoxin-type" evidence="6">
    <location>
        <begin position="18"/>
        <end position="49"/>
    </location>
</feature>
<dbReference type="InterPro" id="IPR051460">
    <property type="entry name" value="HdrC_iron-sulfur_subunit"/>
</dbReference>
<dbReference type="EMBL" id="SGBD01000001">
    <property type="protein sequence ID" value="RZD14821.1"/>
    <property type="molecule type" value="Genomic_DNA"/>
</dbReference>
<reference evidence="7 8" key="1">
    <citation type="submission" date="2019-01" db="EMBL/GenBank/DDBJ databases">
        <title>Insights into ecological role of a new deltaproteobacterial order Candidatus Sinidesulfobacterales (Sva0485) by metagenomics and metatranscriptomics.</title>
        <authorList>
            <person name="Tan S."/>
            <person name="Liu J."/>
            <person name="Fang Y."/>
            <person name="Hedlund B.P."/>
            <person name="Lian Z.H."/>
            <person name="Huang L.Y."/>
            <person name="Li J.T."/>
            <person name="Huang L.N."/>
            <person name="Li W.J."/>
            <person name="Jiang H.C."/>
            <person name="Dong H.L."/>
            <person name="Shu W.S."/>
        </authorList>
    </citation>
    <scope>NUCLEOTIDE SEQUENCE [LARGE SCALE GENOMIC DNA]</scope>
    <source>
        <strain evidence="7">AP3</strain>
    </source>
</reference>
<gene>
    <name evidence="7" type="ORF">EVJ47_00610</name>
</gene>
<dbReference type="SUPFAM" id="SSF46548">
    <property type="entry name" value="alpha-helical ferredoxin"/>
    <property type="match status" value="1"/>
</dbReference>
<sequence length="182" mass="21008">MKTVINEQNRRNFVSQVEAMLHDKLSKCYQCGKCSAGCPVNFEMDYTPNQIIKMTELGMDDKVLNSKTIWLCVSCNTCSTRCPKGFEVTGIMDVLREIAEKRGITAKAEKEVQMFHEVFLDNVKSNGRIFELELVGKYKFKTRHLFRDMFLAPKMLEKGKLKMLGEKISDLNQIAKIFKDFE</sequence>
<name>A0A519BC15_9DELT</name>
<dbReference type="Pfam" id="PF13183">
    <property type="entry name" value="Fer4_8"/>
    <property type="match status" value="1"/>
</dbReference>